<reference evidence="1" key="2">
    <citation type="submission" date="2018-05" db="EMBL/GenBank/DDBJ databases">
        <title>OgluRS3 (Oryza glumaepatula Reference Sequence Version 3).</title>
        <authorList>
            <person name="Zhang J."/>
            <person name="Kudrna D."/>
            <person name="Lee S."/>
            <person name="Talag J."/>
            <person name="Welchert J."/>
            <person name="Wing R.A."/>
        </authorList>
    </citation>
    <scope>NUCLEOTIDE SEQUENCE [LARGE SCALE GENOMIC DNA]</scope>
</reference>
<sequence>MELPTFGMLGRVPVFSSAQAAAYRSLSAMDGLRRRPAAVCSSRRSAARRGAAPAVNLTQRRHACMQARYSN</sequence>
<dbReference type="AlphaFoldDB" id="A0A0E0AFL5"/>
<protein>
    <submittedName>
        <fullName evidence="1">Uncharacterized protein</fullName>
    </submittedName>
</protein>
<dbReference type="Gramene" id="OGLUM07G02060.1">
    <property type="protein sequence ID" value="OGLUM07G02060.1"/>
    <property type="gene ID" value="OGLUM07G02060"/>
</dbReference>
<dbReference type="EnsemblPlants" id="OGLUM07G02060.1">
    <property type="protein sequence ID" value="OGLUM07G02060.1"/>
    <property type="gene ID" value="OGLUM07G02060"/>
</dbReference>
<evidence type="ECO:0000313" key="1">
    <source>
        <dbReference type="EnsemblPlants" id="OGLUM07G02060.1"/>
    </source>
</evidence>
<keyword evidence="2" id="KW-1185">Reference proteome</keyword>
<name>A0A0E0AFL5_9ORYZ</name>
<dbReference type="HOGENOM" id="CLU_2744142_0_0_1"/>
<dbReference type="Proteomes" id="UP000026961">
    <property type="component" value="Chromosome 7"/>
</dbReference>
<proteinExistence type="predicted"/>
<reference evidence="1" key="1">
    <citation type="submission" date="2015-04" db="UniProtKB">
        <authorList>
            <consortium name="EnsemblPlants"/>
        </authorList>
    </citation>
    <scope>IDENTIFICATION</scope>
</reference>
<organism evidence="1">
    <name type="scientific">Oryza glumipatula</name>
    <dbReference type="NCBI Taxonomy" id="40148"/>
    <lineage>
        <taxon>Eukaryota</taxon>
        <taxon>Viridiplantae</taxon>
        <taxon>Streptophyta</taxon>
        <taxon>Embryophyta</taxon>
        <taxon>Tracheophyta</taxon>
        <taxon>Spermatophyta</taxon>
        <taxon>Magnoliopsida</taxon>
        <taxon>Liliopsida</taxon>
        <taxon>Poales</taxon>
        <taxon>Poaceae</taxon>
        <taxon>BOP clade</taxon>
        <taxon>Oryzoideae</taxon>
        <taxon>Oryzeae</taxon>
        <taxon>Oryzinae</taxon>
        <taxon>Oryza</taxon>
    </lineage>
</organism>
<accession>A0A0E0AFL5</accession>
<evidence type="ECO:0000313" key="2">
    <source>
        <dbReference type="Proteomes" id="UP000026961"/>
    </source>
</evidence>